<dbReference type="GO" id="GO:0006281">
    <property type="term" value="P:DNA repair"/>
    <property type="evidence" value="ECO:0007669"/>
    <property type="project" value="TreeGrafter"/>
</dbReference>
<reference evidence="7 8" key="1">
    <citation type="submission" date="2020-11" db="EMBL/GenBank/DDBJ databases">
        <title>Kefir isolates.</title>
        <authorList>
            <person name="Marcisauskas S."/>
            <person name="Kim Y."/>
            <person name="Blasche S."/>
        </authorList>
    </citation>
    <scope>NUCLEOTIDE SEQUENCE [LARGE SCALE GENOMIC DNA]</scope>
    <source>
        <strain evidence="7 8">KR</strain>
    </source>
</reference>
<organism evidence="7 8">
    <name type="scientific">Rhodotorula mucilaginosa</name>
    <name type="common">Yeast</name>
    <name type="synonym">Rhodotorula rubra</name>
    <dbReference type="NCBI Taxonomy" id="5537"/>
    <lineage>
        <taxon>Eukaryota</taxon>
        <taxon>Fungi</taxon>
        <taxon>Dikarya</taxon>
        <taxon>Basidiomycota</taxon>
        <taxon>Pucciniomycotina</taxon>
        <taxon>Microbotryomycetes</taxon>
        <taxon>Sporidiobolales</taxon>
        <taxon>Sporidiobolaceae</taxon>
        <taxon>Rhodotorula</taxon>
    </lineage>
</organism>
<protein>
    <recommendedName>
        <fullName evidence="9">Cohesin-associated protein Pds5</fullName>
    </recommendedName>
</protein>
<dbReference type="GO" id="GO:0005634">
    <property type="term" value="C:nucleus"/>
    <property type="evidence" value="ECO:0007669"/>
    <property type="project" value="UniProtKB-SubCell"/>
</dbReference>
<dbReference type="Gene3D" id="1.25.10.10">
    <property type="entry name" value="Leucine-rich Repeat Variant"/>
    <property type="match status" value="1"/>
</dbReference>
<evidence type="ECO:0000256" key="3">
    <source>
        <dbReference type="ARBA" id="ARBA00022776"/>
    </source>
</evidence>
<feature type="compositionally biased region" description="Acidic residues" evidence="6">
    <location>
        <begin position="1473"/>
        <end position="1492"/>
    </location>
</feature>
<feature type="compositionally biased region" description="Basic residues" evidence="6">
    <location>
        <begin position="316"/>
        <end position="331"/>
    </location>
</feature>
<name>A0A9P6W5K9_RHOMI</name>
<dbReference type="InterPro" id="IPR039776">
    <property type="entry name" value="Pds5"/>
</dbReference>
<dbReference type="PANTHER" id="PTHR12663:SF0">
    <property type="entry name" value="PRECOCIOUS DISSOCIATION OF SISTERS 5, ISOFORM A"/>
    <property type="match status" value="1"/>
</dbReference>
<dbReference type="Pfam" id="PF20168">
    <property type="entry name" value="PDS5"/>
    <property type="match status" value="1"/>
</dbReference>
<dbReference type="Proteomes" id="UP000777482">
    <property type="component" value="Unassembled WGS sequence"/>
</dbReference>
<feature type="compositionally biased region" description="Polar residues" evidence="6">
    <location>
        <begin position="1352"/>
        <end position="1365"/>
    </location>
</feature>
<keyword evidence="4" id="KW-0539">Nucleus</keyword>
<evidence type="ECO:0000256" key="5">
    <source>
        <dbReference type="ARBA" id="ARBA00023306"/>
    </source>
</evidence>
<comment type="caution">
    <text evidence="7">The sequence shown here is derived from an EMBL/GenBank/DDBJ whole genome shotgun (WGS) entry which is preliminary data.</text>
</comment>
<accession>A0A9P6W5K9</accession>
<feature type="region of interest" description="Disordered" evidence="6">
    <location>
        <begin position="216"/>
        <end position="243"/>
    </location>
</feature>
<evidence type="ECO:0000256" key="2">
    <source>
        <dbReference type="ARBA" id="ARBA00022618"/>
    </source>
</evidence>
<feature type="region of interest" description="Disordered" evidence="6">
    <location>
        <begin position="1244"/>
        <end position="1492"/>
    </location>
</feature>
<feature type="compositionally biased region" description="Acidic residues" evidence="6">
    <location>
        <begin position="292"/>
        <end position="311"/>
    </location>
</feature>
<dbReference type="CDD" id="cd19953">
    <property type="entry name" value="PDS5"/>
    <property type="match status" value="1"/>
</dbReference>
<dbReference type="GO" id="GO:0051301">
    <property type="term" value="P:cell division"/>
    <property type="evidence" value="ECO:0007669"/>
    <property type="project" value="UniProtKB-KW"/>
</dbReference>
<feature type="compositionally biased region" description="Acidic residues" evidence="6">
    <location>
        <begin position="1304"/>
        <end position="1324"/>
    </location>
</feature>
<evidence type="ECO:0000313" key="7">
    <source>
        <dbReference type="EMBL" id="KAG0663219.1"/>
    </source>
</evidence>
<keyword evidence="8" id="KW-1185">Reference proteome</keyword>
<dbReference type="InterPro" id="IPR011989">
    <property type="entry name" value="ARM-like"/>
</dbReference>
<evidence type="ECO:0008006" key="9">
    <source>
        <dbReference type="Google" id="ProtNLM"/>
    </source>
</evidence>
<dbReference type="OrthoDB" id="200660at2759"/>
<dbReference type="GO" id="GO:0000785">
    <property type="term" value="C:chromatin"/>
    <property type="evidence" value="ECO:0007669"/>
    <property type="project" value="TreeGrafter"/>
</dbReference>
<keyword evidence="2" id="KW-0132">Cell division</keyword>
<feature type="compositionally biased region" description="Polar residues" evidence="6">
    <location>
        <begin position="1335"/>
        <end position="1345"/>
    </location>
</feature>
<dbReference type="SUPFAM" id="SSF48371">
    <property type="entry name" value="ARM repeat"/>
    <property type="match status" value="1"/>
</dbReference>
<dbReference type="PANTHER" id="PTHR12663">
    <property type="entry name" value="ANDROGEN INDUCED INHIBITOR OF PROLIFERATION AS3 / PDS5-RELATED"/>
    <property type="match status" value="1"/>
</dbReference>
<dbReference type="GO" id="GO:0007064">
    <property type="term" value="P:mitotic sister chromatid cohesion"/>
    <property type="evidence" value="ECO:0007669"/>
    <property type="project" value="InterPro"/>
</dbReference>
<keyword evidence="5" id="KW-0131">Cell cycle</keyword>
<proteinExistence type="predicted"/>
<sequence>MARKKAAAAAPAEPPKQRLVLEGALHHSSSSKGGAAGSHAELVKRLTSVHDQLRDFDQDTVDTSSLDRCADELVDPILLLHKDKSVKALVAACIVDILRLYAPEAPYTPAQLHDLFEFLTNQLKYAGDPKDPNQPEHFYVVDSLASVKSIVLVCDLDHADQLLSRIFAVVFDTVSSQTPKNVTLALSDILLSLLDEATSIPPGVINALTAQFIPSRANSSSRASKGKDRASGPDDDNNTESAHERRAAFRLAVDVARAASDKLQRYVSQYFSETVLASVNGGNGVRGARSGDDDDEDDEMSEPESSADDDEGTARGRGRGKRRAKTKARAKLAKDSHFVPGGGARNGMETGEYASLPAQLVDAHRLIRSLNRHVPALLLNVIPQLAEELTSNEPLLRILATDFLGQMLGEPVGRGDLAKNNPGVWKEWLKRARDKDAKVRIKMCDRLEPIWREHPELAQDVEGIWISCLLIDHDEKVRLAACGVIDGVEYEMAKHHVSKRALQALADRLTDKKEKVRTMAFRTLGQLYDAAFTDIESGDEPAYNHFGWIPGRVLDSATFGETGQPPAVVQRNLVIATLADYITPLPEEKEVDDVASWVDRFLLVESSLATELQRGALLHHTHLAEKVQGSMWGAYLEACQQYNGGLVDDKVTKDALKVFLKKVVAGIAALMPDPEKATNDLEHFARENEAQLYRELKVMLDPQTDLKAFVKNRRDFLKRVGKFKSTGESVANTFSCFIRLACYVFINRSSIPQLLKRITISSRDEMDPLGQSAYRVLHYISKHRPVLYRAHIAELTKMLLDTSLSSEVHLLVIHALTKYKRFSGSAYSIDAKVSKRAAELAKGDDARIAKQAATLMAFDEGRTNAVQDLVDYLTDQLDTASPQELVPLFAALARLARYARDYFEPKCDAVVNAALQVLTRPGEEDEASEEAWFEEDSTPALTRARVLAVEILQNRCLAYANTKQAGEVAKPIVDTLWPLLKQYGGGQDTYSLAVSSKIRLAAALAFLKLLATQDRSYNKGIIAPTRFETLSHIAQDQTFEVRESFLRKLLAYLRHGRMLQGVAARFNMVLFLVAHEPEDDLKEAVLVFARARRRLPDGERQILWELPFVRLIHLLAHHPDLDFDGDDVDPDILKMGAKYLEEYLEIFATAENISFLYSLASKLKTVRDRQDRRYDRNLYLLSELSQYLIRSLGARHSWPIPTYPAQIALPTDIFEAIKDDDECRRIVKKTYLDEDVLRKLEAKSEKKRGVSAGKKRAPDGVADGEAKPKKRVKTSPSAKKKAGPAPKRKAAAAKKKKVDKWNSDAEDEEDELSSEASDEDEADSDAGVVARLTPKRQSAAKTTRGQRGGLRSHQSPSKKPSSTANKGKGKGSDVEEEEDPNDDKMSVDSQDDEEEEEVAKPSSRKARAANGTAPRKSPAKPKKQAVKASPVAKKNGKKVAAASESAAPGKTRRALRGLAEPRKLKKAAAAVDELSDIGESGSDDEDKENESE</sequence>
<dbReference type="EMBL" id="PUHQ01000021">
    <property type="protein sequence ID" value="KAG0663219.1"/>
    <property type="molecule type" value="Genomic_DNA"/>
</dbReference>
<evidence type="ECO:0000256" key="6">
    <source>
        <dbReference type="SAM" id="MobiDB-lite"/>
    </source>
</evidence>
<gene>
    <name evidence="7" type="ORF">C6P46_002808</name>
</gene>
<feature type="compositionally biased region" description="Basic residues" evidence="6">
    <location>
        <begin position="1268"/>
        <end position="1298"/>
    </location>
</feature>
<evidence type="ECO:0000256" key="4">
    <source>
        <dbReference type="ARBA" id="ARBA00023242"/>
    </source>
</evidence>
<feature type="region of interest" description="Disordered" evidence="6">
    <location>
        <begin position="281"/>
        <end position="346"/>
    </location>
</feature>
<evidence type="ECO:0000256" key="1">
    <source>
        <dbReference type="ARBA" id="ARBA00004123"/>
    </source>
</evidence>
<keyword evidence="3" id="KW-0498">Mitosis</keyword>
<evidence type="ECO:0000313" key="8">
    <source>
        <dbReference type="Proteomes" id="UP000777482"/>
    </source>
</evidence>
<dbReference type="InterPro" id="IPR016024">
    <property type="entry name" value="ARM-type_fold"/>
</dbReference>
<comment type="subcellular location">
    <subcellularLocation>
        <location evidence="1">Nucleus</location>
    </subcellularLocation>
</comment>